<dbReference type="Pfam" id="PF13899">
    <property type="entry name" value="Thioredoxin_7"/>
    <property type="match status" value="1"/>
</dbReference>
<name>A0A4Q7LF45_9BURK</name>
<dbReference type="SUPFAM" id="SSF52833">
    <property type="entry name" value="Thioredoxin-like"/>
    <property type="match status" value="1"/>
</dbReference>
<keyword evidence="1" id="KW-0732">Signal</keyword>
<evidence type="ECO:0000313" key="2">
    <source>
        <dbReference type="EMBL" id="RZS52207.1"/>
    </source>
</evidence>
<evidence type="ECO:0000256" key="1">
    <source>
        <dbReference type="SAM" id="SignalP"/>
    </source>
</evidence>
<dbReference type="Gene3D" id="3.40.30.10">
    <property type="entry name" value="Glutaredoxin"/>
    <property type="match status" value="1"/>
</dbReference>
<dbReference type="EMBL" id="SGWV01000011">
    <property type="protein sequence ID" value="RZS52207.1"/>
    <property type="molecule type" value="Genomic_DNA"/>
</dbReference>
<dbReference type="AlphaFoldDB" id="A0A4Q7LF45"/>
<accession>A0A4Q7LF45</accession>
<evidence type="ECO:0000313" key="3">
    <source>
        <dbReference type="Proteomes" id="UP000293433"/>
    </source>
</evidence>
<dbReference type="RefSeq" id="WP_130483203.1">
    <property type="nucleotide sequence ID" value="NZ_SGWV01000011.1"/>
</dbReference>
<gene>
    <name evidence="2" type="ORF">EV685_3398</name>
</gene>
<protein>
    <submittedName>
        <fullName evidence="2">Thioredoxin-like protein</fullName>
    </submittedName>
</protein>
<feature type="chain" id="PRO_5020764636" evidence="1">
    <location>
        <begin position="31"/>
        <end position="184"/>
    </location>
</feature>
<feature type="signal peptide" evidence="1">
    <location>
        <begin position="1"/>
        <end position="30"/>
    </location>
</feature>
<comment type="caution">
    <text evidence="2">The sequence shown here is derived from an EMBL/GenBank/DDBJ whole genome shotgun (WGS) entry which is preliminary data.</text>
</comment>
<dbReference type="Proteomes" id="UP000293433">
    <property type="component" value="Unassembled WGS sequence"/>
</dbReference>
<keyword evidence="3" id="KW-1185">Reference proteome</keyword>
<organism evidence="2 3">
    <name type="scientific">Sphaerotilus mobilis</name>
    <dbReference type="NCBI Taxonomy" id="47994"/>
    <lineage>
        <taxon>Bacteria</taxon>
        <taxon>Pseudomonadati</taxon>
        <taxon>Pseudomonadota</taxon>
        <taxon>Betaproteobacteria</taxon>
        <taxon>Burkholderiales</taxon>
        <taxon>Sphaerotilaceae</taxon>
        <taxon>Sphaerotilus</taxon>
    </lineage>
</organism>
<dbReference type="InterPro" id="IPR036249">
    <property type="entry name" value="Thioredoxin-like_sf"/>
</dbReference>
<sequence length="184" mass="20668">MRARPQRSLRAILVSTLAAMLVAIGLPAHAALPAAYDAIVVQPVQQDGNKLEFDLRPALAQARAQRKSLYVYLGASDCPYCRRYEAFLATNTNALLPHFREKYLLVDLRSALDVTAPRMILRSDRHRLPYADFQRAIGDQRARLLVYPSVWLLDPDGQPLMQMPAGAGTFETVPEQLEILRLEN</sequence>
<dbReference type="OrthoDB" id="9153677at2"/>
<reference evidence="2 3" key="1">
    <citation type="submission" date="2019-02" db="EMBL/GenBank/DDBJ databases">
        <title>Genomic Encyclopedia of Type Strains, Phase IV (KMG-IV): sequencing the most valuable type-strain genomes for metagenomic binning, comparative biology and taxonomic classification.</title>
        <authorList>
            <person name="Goeker M."/>
        </authorList>
    </citation>
    <scope>NUCLEOTIDE SEQUENCE [LARGE SCALE GENOMIC DNA]</scope>
    <source>
        <strain evidence="2 3">DSM 10617</strain>
    </source>
</reference>
<proteinExistence type="predicted"/>